<name>A0A8R7UWJ9_TRIUA</name>
<organism evidence="2 3">
    <name type="scientific">Triticum urartu</name>
    <name type="common">Red wild einkorn</name>
    <name type="synonym">Crithodium urartu</name>
    <dbReference type="NCBI Taxonomy" id="4572"/>
    <lineage>
        <taxon>Eukaryota</taxon>
        <taxon>Viridiplantae</taxon>
        <taxon>Streptophyta</taxon>
        <taxon>Embryophyta</taxon>
        <taxon>Tracheophyta</taxon>
        <taxon>Spermatophyta</taxon>
        <taxon>Magnoliopsida</taxon>
        <taxon>Liliopsida</taxon>
        <taxon>Poales</taxon>
        <taxon>Poaceae</taxon>
        <taxon>BOP clade</taxon>
        <taxon>Pooideae</taxon>
        <taxon>Triticodae</taxon>
        <taxon>Triticeae</taxon>
        <taxon>Triticinae</taxon>
        <taxon>Triticum</taxon>
    </lineage>
</organism>
<dbReference type="EnsemblPlants" id="TuG1812G0600002053.01.T01">
    <property type="protein sequence ID" value="TuG1812G0600002053.01.T01"/>
    <property type="gene ID" value="TuG1812G0600002053.01"/>
</dbReference>
<evidence type="ECO:0000256" key="1">
    <source>
        <dbReference type="SAM" id="MobiDB-lite"/>
    </source>
</evidence>
<reference evidence="2" key="3">
    <citation type="submission" date="2022-06" db="UniProtKB">
        <authorList>
            <consortium name="EnsemblPlants"/>
        </authorList>
    </citation>
    <scope>IDENTIFICATION</scope>
</reference>
<sequence length="110" mass="12772">MMRYNAPHLNTNNKKRGIWTWKHSFHHMFIHKPTTNNAPHGPMTRTRARTIEIEVNSLLLEKDMDMNETWLLPHQNMLCVIRYEDRRHQAAAGCPKGGGEAPQGIEEEEG</sequence>
<feature type="region of interest" description="Disordered" evidence="1">
    <location>
        <begin position="90"/>
        <end position="110"/>
    </location>
</feature>
<dbReference type="Proteomes" id="UP000015106">
    <property type="component" value="Chromosome 6"/>
</dbReference>
<reference evidence="2" key="2">
    <citation type="submission" date="2018-03" db="EMBL/GenBank/DDBJ databases">
        <title>The Triticum urartu genome reveals the dynamic nature of wheat genome evolution.</title>
        <authorList>
            <person name="Ling H."/>
            <person name="Ma B."/>
            <person name="Shi X."/>
            <person name="Liu H."/>
            <person name="Dong L."/>
            <person name="Sun H."/>
            <person name="Cao Y."/>
            <person name="Gao Q."/>
            <person name="Zheng S."/>
            <person name="Li Y."/>
            <person name="Yu Y."/>
            <person name="Du H."/>
            <person name="Qi M."/>
            <person name="Li Y."/>
            <person name="Yu H."/>
            <person name="Cui Y."/>
            <person name="Wang N."/>
            <person name="Chen C."/>
            <person name="Wu H."/>
            <person name="Zhao Y."/>
            <person name="Zhang J."/>
            <person name="Li Y."/>
            <person name="Zhou W."/>
            <person name="Zhang B."/>
            <person name="Hu W."/>
            <person name="Eijk M."/>
            <person name="Tang J."/>
            <person name="Witsenboer H."/>
            <person name="Zhao S."/>
            <person name="Li Z."/>
            <person name="Zhang A."/>
            <person name="Wang D."/>
            <person name="Liang C."/>
        </authorList>
    </citation>
    <scope>NUCLEOTIDE SEQUENCE [LARGE SCALE GENOMIC DNA]</scope>
    <source>
        <strain evidence="2">cv. G1812</strain>
    </source>
</reference>
<protein>
    <submittedName>
        <fullName evidence="2">Uncharacterized protein</fullName>
    </submittedName>
</protein>
<accession>A0A8R7UWJ9</accession>
<evidence type="ECO:0000313" key="2">
    <source>
        <dbReference type="EnsemblPlants" id="TuG1812G0600002053.01.T01"/>
    </source>
</evidence>
<proteinExistence type="predicted"/>
<dbReference type="Gramene" id="TuG1812G0600002053.01.T01">
    <property type="protein sequence ID" value="TuG1812G0600002053.01.T01"/>
    <property type="gene ID" value="TuG1812G0600002053.01"/>
</dbReference>
<keyword evidence="3" id="KW-1185">Reference proteome</keyword>
<evidence type="ECO:0000313" key="3">
    <source>
        <dbReference type="Proteomes" id="UP000015106"/>
    </source>
</evidence>
<reference evidence="3" key="1">
    <citation type="journal article" date="2013" name="Nature">
        <title>Draft genome of the wheat A-genome progenitor Triticum urartu.</title>
        <authorList>
            <person name="Ling H.Q."/>
            <person name="Zhao S."/>
            <person name="Liu D."/>
            <person name="Wang J."/>
            <person name="Sun H."/>
            <person name="Zhang C."/>
            <person name="Fan H."/>
            <person name="Li D."/>
            <person name="Dong L."/>
            <person name="Tao Y."/>
            <person name="Gao C."/>
            <person name="Wu H."/>
            <person name="Li Y."/>
            <person name="Cui Y."/>
            <person name="Guo X."/>
            <person name="Zheng S."/>
            <person name="Wang B."/>
            <person name="Yu K."/>
            <person name="Liang Q."/>
            <person name="Yang W."/>
            <person name="Lou X."/>
            <person name="Chen J."/>
            <person name="Feng M."/>
            <person name="Jian J."/>
            <person name="Zhang X."/>
            <person name="Luo G."/>
            <person name="Jiang Y."/>
            <person name="Liu J."/>
            <person name="Wang Z."/>
            <person name="Sha Y."/>
            <person name="Zhang B."/>
            <person name="Wu H."/>
            <person name="Tang D."/>
            <person name="Shen Q."/>
            <person name="Xue P."/>
            <person name="Zou S."/>
            <person name="Wang X."/>
            <person name="Liu X."/>
            <person name="Wang F."/>
            <person name="Yang Y."/>
            <person name="An X."/>
            <person name="Dong Z."/>
            <person name="Zhang K."/>
            <person name="Zhang X."/>
            <person name="Luo M.C."/>
            <person name="Dvorak J."/>
            <person name="Tong Y."/>
            <person name="Wang J."/>
            <person name="Yang H."/>
            <person name="Li Z."/>
            <person name="Wang D."/>
            <person name="Zhang A."/>
            <person name="Wang J."/>
        </authorList>
    </citation>
    <scope>NUCLEOTIDE SEQUENCE</scope>
    <source>
        <strain evidence="3">cv. G1812</strain>
    </source>
</reference>
<dbReference type="AlphaFoldDB" id="A0A8R7UWJ9"/>